<keyword evidence="2" id="KW-0540">Nuclease</keyword>
<dbReference type="EMBL" id="VYKK01000004">
    <property type="protein sequence ID" value="KAA9007252.1"/>
    <property type="molecule type" value="Genomic_DNA"/>
</dbReference>
<dbReference type="Gene3D" id="3.10.310.30">
    <property type="match status" value="1"/>
</dbReference>
<comment type="similarity">
    <text evidence="1">Belongs to the RecJ family.</text>
</comment>
<proteinExistence type="inferred from homology"/>
<evidence type="ECO:0000256" key="4">
    <source>
        <dbReference type="ARBA" id="ARBA00022839"/>
    </source>
</evidence>
<evidence type="ECO:0000313" key="7">
    <source>
        <dbReference type="EMBL" id="KAA9007252.1"/>
    </source>
</evidence>
<dbReference type="InterPro" id="IPR041122">
    <property type="entry name" value="RecJ_OB"/>
</dbReference>
<keyword evidence="4" id="KW-0269">Exonuclease</keyword>
<dbReference type="PANTHER" id="PTHR30255:SF2">
    <property type="entry name" value="SINGLE-STRANDED-DNA-SPECIFIC EXONUCLEASE RECJ"/>
    <property type="match status" value="1"/>
</dbReference>
<protein>
    <submittedName>
        <fullName evidence="7">Uncharacterized protein</fullName>
    </submittedName>
</protein>
<dbReference type="Pfam" id="PF01368">
    <property type="entry name" value="DHH"/>
    <property type="match status" value="1"/>
</dbReference>
<evidence type="ECO:0000256" key="3">
    <source>
        <dbReference type="ARBA" id="ARBA00022801"/>
    </source>
</evidence>
<dbReference type="GO" id="GO:0004527">
    <property type="term" value="F:exonuclease activity"/>
    <property type="evidence" value="ECO:0007669"/>
    <property type="project" value="UniProtKB-KW"/>
</dbReference>
<accession>A0A5J5GHR2</accession>
<keyword evidence="8" id="KW-1185">Reference proteome</keyword>
<feature type="domain" description="DDH" evidence="5">
    <location>
        <begin position="2"/>
        <end position="112"/>
    </location>
</feature>
<dbReference type="Proteomes" id="UP000367750">
    <property type="component" value="Unassembled WGS sequence"/>
</dbReference>
<evidence type="ECO:0000313" key="8">
    <source>
        <dbReference type="Proteomes" id="UP000367750"/>
    </source>
</evidence>
<dbReference type="Gene3D" id="3.90.1640.30">
    <property type="match status" value="1"/>
</dbReference>
<feature type="domain" description="RecJ OB" evidence="6">
    <location>
        <begin position="347"/>
        <end position="442"/>
    </location>
</feature>
<dbReference type="PANTHER" id="PTHR30255">
    <property type="entry name" value="SINGLE-STRANDED-DNA-SPECIFIC EXONUCLEASE RECJ"/>
    <property type="match status" value="1"/>
</dbReference>
<reference evidence="7 8" key="1">
    <citation type="submission" date="2019-09" db="EMBL/GenBank/DDBJ databases">
        <title>Bacillus ochoae sp. nov., Paenibacillus whitsoniae sp. nov., Paenibacillus spiritus sp. nov. Isolated from the Mars Exploration Rover during spacecraft assembly.</title>
        <authorList>
            <person name="Seuylemezian A."/>
            <person name="Vaishampayan P."/>
        </authorList>
    </citation>
    <scope>NUCLEOTIDE SEQUENCE [LARGE SCALE GENOMIC DNA]</scope>
    <source>
        <strain evidence="7 8">MER_111</strain>
    </source>
</reference>
<dbReference type="AlphaFoldDB" id="A0A5J5GHR2"/>
<name>A0A5J5GHR2_9BACL</name>
<dbReference type="InterPro" id="IPR051673">
    <property type="entry name" value="SSDNA_exonuclease_RecJ"/>
</dbReference>
<comment type="caution">
    <text evidence="7">The sequence shown here is derived from an EMBL/GenBank/DDBJ whole genome shotgun (WGS) entry which is preliminary data.</text>
</comment>
<dbReference type="OrthoDB" id="9809852at2"/>
<evidence type="ECO:0000256" key="2">
    <source>
        <dbReference type="ARBA" id="ARBA00022722"/>
    </source>
</evidence>
<keyword evidence="3" id="KW-0378">Hydrolase</keyword>
<sequence length="462" mass="52184">MIMYKYLKNFTNDVYYICNERSTGHNINNLLDQIPTQTKLFIAVDSSSNDIESMKTLTERGMDCLIIDHHTVTVNNPYAILVNPQQEGDEYPNKNACGGLLTYKVCQVIDECMNTYYSNEFDDLPGLALLADVMSMMELENRYFAKQSLKGLHHRGLKQLFTLMNFDVNNLSSTDFLFGVSPAVTAATRADNIQLAIDFMLCEGSDEEILELSKRLVSGNEKRKEIQSEAIKYHKTLANEGDKVVVIVNPELGKGINGLAAADLVSAYNCPAIVLGYGDGEDTYAGSFRGLEDFSMLELLESCDNTTFVAGHSGAGGVQLSKTKLELLIQELNEKLADFIPDDSLYYDLEFDVSEINEKMILYLNEFYRISGKDFKPGKFLLKGLFVSDKKLMGKQLNTVKIDCDSIQLMKFKTNEDYFNTVPVFAEVEAIGTLNMNYWKQYKPKFKIVKTMQLFIDDLREV</sequence>
<evidence type="ECO:0000259" key="5">
    <source>
        <dbReference type="Pfam" id="PF01368"/>
    </source>
</evidence>
<dbReference type="InterPro" id="IPR038763">
    <property type="entry name" value="DHH_sf"/>
</dbReference>
<evidence type="ECO:0000259" key="6">
    <source>
        <dbReference type="Pfam" id="PF17768"/>
    </source>
</evidence>
<dbReference type="SUPFAM" id="SSF64182">
    <property type="entry name" value="DHH phosphoesterases"/>
    <property type="match status" value="1"/>
</dbReference>
<organism evidence="7 8">
    <name type="scientific">Paenibacillus spiritus</name>
    <dbReference type="NCBI Taxonomy" id="2496557"/>
    <lineage>
        <taxon>Bacteria</taxon>
        <taxon>Bacillati</taxon>
        <taxon>Bacillota</taxon>
        <taxon>Bacilli</taxon>
        <taxon>Bacillales</taxon>
        <taxon>Paenibacillaceae</taxon>
        <taxon>Paenibacillus</taxon>
    </lineage>
</organism>
<dbReference type="Pfam" id="PF17768">
    <property type="entry name" value="RecJ_OB"/>
    <property type="match status" value="1"/>
</dbReference>
<dbReference type="InterPro" id="IPR001667">
    <property type="entry name" value="DDH_dom"/>
</dbReference>
<gene>
    <name evidence="7" type="ORF">F4V43_01840</name>
</gene>
<evidence type="ECO:0000256" key="1">
    <source>
        <dbReference type="ARBA" id="ARBA00005915"/>
    </source>
</evidence>